<dbReference type="GO" id="GO:0003677">
    <property type="term" value="F:DNA binding"/>
    <property type="evidence" value="ECO:0007669"/>
    <property type="project" value="UniProtKB-UniRule"/>
</dbReference>
<protein>
    <recommendedName>
        <fullName evidence="4">Core-binding (CB) domain-containing protein</fullName>
    </recommendedName>
</protein>
<gene>
    <name evidence="5" type="ordered locus">KSE_70100</name>
</gene>
<dbReference type="HOGENOM" id="CLU_660189_0_0_11"/>
<name>E4MYV6_KITSK</name>
<evidence type="ECO:0000313" key="5">
    <source>
        <dbReference type="EMBL" id="BAJ32768.1"/>
    </source>
</evidence>
<feature type="region of interest" description="Disordered" evidence="3">
    <location>
        <begin position="341"/>
        <end position="360"/>
    </location>
</feature>
<dbReference type="InterPro" id="IPR044068">
    <property type="entry name" value="CB"/>
</dbReference>
<evidence type="ECO:0000256" key="3">
    <source>
        <dbReference type="SAM" id="MobiDB-lite"/>
    </source>
</evidence>
<evidence type="ECO:0000259" key="4">
    <source>
        <dbReference type="PROSITE" id="PS51900"/>
    </source>
</evidence>
<keyword evidence="1 2" id="KW-0238">DNA-binding</keyword>
<dbReference type="InterPro" id="IPR004107">
    <property type="entry name" value="Integrase_SAM-like_N"/>
</dbReference>
<reference evidence="5 6" key="1">
    <citation type="journal article" date="2010" name="DNA Res.">
        <title>Genome sequence of Kitasatospora setae NBRC 14216T: an evolutionary snapshot of the family Streptomycetaceae.</title>
        <authorList>
            <person name="Ichikawa N."/>
            <person name="Oguchi A."/>
            <person name="Ikeda H."/>
            <person name="Ishikawa J."/>
            <person name="Kitani S."/>
            <person name="Watanabe Y."/>
            <person name="Nakamura S."/>
            <person name="Katano Y."/>
            <person name="Kishi E."/>
            <person name="Sasagawa M."/>
            <person name="Ankai A."/>
            <person name="Fukui S."/>
            <person name="Hashimoto Y."/>
            <person name="Kamata S."/>
            <person name="Otoguro M."/>
            <person name="Tanikawa S."/>
            <person name="Nihira T."/>
            <person name="Horinouchi S."/>
            <person name="Ohnishi Y."/>
            <person name="Hayakawa M."/>
            <person name="Kuzuyama T."/>
            <person name="Arisawa A."/>
            <person name="Nomoto F."/>
            <person name="Miura H."/>
            <person name="Takahashi Y."/>
            <person name="Fujita N."/>
        </authorList>
    </citation>
    <scope>NUCLEOTIDE SEQUENCE [LARGE SCALE GENOMIC DNA]</scope>
    <source>
        <strain evidence="6">ATCC 33774 / DSM 43861 / JCM 3304 / KCC A-0304 / NBRC 14216 / KM-6054</strain>
    </source>
</reference>
<dbReference type="STRING" id="452652.KSE_70100"/>
<dbReference type="GO" id="GO:0015074">
    <property type="term" value="P:DNA integration"/>
    <property type="evidence" value="ECO:0007669"/>
    <property type="project" value="InterPro"/>
</dbReference>
<evidence type="ECO:0000313" key="6">
    <source>
        <dbReference type="Proteomes" id="UP000007076"/>
    </source>
</evidence>
<sequence length="416" mass="46209">MFWVGRDWLTGPDSSGPGDWEMQPGDAVFLGPDHRIDPLFCRFGQSSVFRGYEQETRLNYATDIALLLTFPSGRNRVWTDARERDLDDFRSWRLEAPANPALVGSSKWNRELAAFSALYRWADRQGYVVASPVTMRQVSGLYGGTREVPEGLRKPMASDMRWLTPRTWRLWTDVGLRGHNRDGAVEAGWASWAGWRIAMSRSCGCWSPRVRVLERIVPDGELLFDAALHNPTHAVYRTGSLRNGSLAGRIEDFVAWANHEARTQDLPGEAISGPAARQAILAAANGPVFQGSLVGAGFSRKHAAARRHLGRDGSVLYDNPNALLLCLYRRDRVLCATNRAARRPQPRPVRPRLRQHRPHRPACRRAEGLERALDGAAERSNGALTIVALAIEADVPRDVLSGKATSVTPLRPGTGR</sequence>
<accession>E4MYV6</accession>
<dbReference type="Gene3D" id="1.10.150.130">
    <property type="match status" value="1"/>
</dbReference>
<proteinExistence type="predicted"/>
<dbReference type="Pfam" id="PF02899">
    <property type="entry name" value="Phage_int_SAM_1"/>
    <property type="match status" value="1"/>
</dbReference>
<dbReference type="EMBL" id="AP010968">
    <property type="protein sequence ID" value="BAJ32768.1"/>
    <property type="molecule type" value="Genomic_DNA"/>
</dbReference>
<keyword evidence="6" id="KW-1185">Reference proteome</keyword>
<dbReference type="KEGG" id="ksk:KSE_70100"/>
<dbReference type="eggNOG" id="COG0582">
    <property type="taxonomic scope" value="Bacteria"/>
</dbReference>
<organism evidence="5 6">
    <name type="scientific">Kitasatospora setae (strain ATCC 33774 / DSM 43861 / JCM 3304 / KCC A-0304 / NBRC 14216 / KM-6054)</name>
    <name type="common">Streptomyces setae</name>
    <dbReference type="NCBI Taxonomy" id="452652"/>
    <lineage>
        <taxon>Bacteria</taxon>
        <taxon>Bacillati</taxon>
        <taxon>Actinomycetota</taxon>
        <taxon>Actinomycetes</taxon>
        <taxon>Kitasatosporales</taxon>
        <taxon>Streptomycetaceae</taxon>
        <taxon>Kitasatospora</taxon>
    </lineage>
</organism>
<dbReference type="Proteomes" id="UP000007076">
    <property type="component" value="Chromosome"/>
</dbReference>
<feature type="domain" description="Core-binding (CB)" evidence="4">
    <location>
        <begin position="31"/>
        <end position="123"/>
    </location>
</feature>
<dbReference type="PROSITE" id="PS51900">
    <property type="entry name" value="CB"/>
    <property type="match status" value="1"/>
</dbReference>
<dbReference type="AlphaFoldDB" id="E4MYV6"/>
<dbReference type="PATRIC" id="fig|452652.3.peg.7042"/>
<evidence type="ECO:0000256" key="1">
    <source>
        <dbReference type="ARBA" id="ARBA00023125"/>
    </source>
</evidence>
<dbReference type="InterPro" id="IPR010998">
    <property type="entry name" value="Integrase_recombinase_N"/>
</dbReference>
<dbReference type="SUPFAM" id="SSF47823">
    <property type="entry name" value="lambda integrase-like, N-terminal domain"/>
    <property type="match status" value="1"/>
</dbReference>
<evidence type="ECO:0000256" key="2">
    <source>
        <dbReference type="PROSITE-ProRule" id="PRU01248"/>
    </source>
</evidence>